<dbReference type="AlphaFoldDB" id="A0A558R7N5"/>
<dbReference type="InterPro" id="IPR050407">
    <property type="entry name" value="Geranylgeranyl_reductase"/>
</dbReference>
<dbReference type="InterPro" id="IPR002938">
    <property type="entry name" value="FAD-bd"/>
</dbReference>
<organism evidence="2 3">
    <name type="scientific">Alterirhizorhabdus solaris</name>
    <dbReference type="NCBI Taxonomy" id="2529389"/>
    <lineage>
        <taxon>Bacteria</taxon>
        <taxon>Pseudomonadati</taxon>
        <taxon>Pseudomonadota</taxon>
        <taxon>Alphaproteobacteria</taxon>
        <taxon>Sphingomonadales</taxon>
        <taxon>Rhizorhabdaceae</taxon>
        <taxon>Alterirhizorhabdus</taxon>
    </lineage>
</organism>
<sequence length="362" mass="36863">MSRPLIIGGGPAGSAAAIGLARAGTPALLIERSRDPHDVVCGGFLGWDALAALKRLGLDPAALGARPITRLRVVAGSRVTEAALPRVAAGLSRITLDAALLAQAQAAGTAVERGVTVREASPGTLRTGDGATLTAEALFLATGKHELRGLSRPREAAGDDPAVGLRARLVPSPRLATDLAGMIELHLYDRGYAGLLVQEDGSINLCLSVKRSRLGAGPAALLDDLARDAPRLVDRIAAARDKPEWQAIAGVPYGWRARETVAGLFRLGDQAAVIASLAGDGVAIALASGMAAAARFTAEGPAGAPAYQRAFARQSASPLRVAGTIRAVGEGPFGTLLPLLARLPGLAALTASLTRIERGAGG</sequence>
<dbReference type="Proteomes" id="UP000318681">
    <property type="component" value="Unassembled WGS sequence"/>
</dbReference>
<keyword evidence="3" id="KW-1185">Reference proteome</keyword>
<dbReference type="RefSeq" id="WP_145149638.1">
    <property type="nucleotide sequence ID" value="NZ_VNIM01000021.1"/>
</dbReference>
<accession>A0A558R7N5</accession>
<dbReference type="GO" id="GO:0071949">
    <property type="term" value="F:FAD binding"/>
    <property type="evidence" value="ECO:0007669"/>
    <property type="project" value="InterPro"/>
</dbReference>
<proteinExistence type="predicted"/>
<keyword evidence="2" id="KW-0560">Oxidoreductase</keyword>
<dbReference type="Pfam" id="PF01494">
    <property type="entry name" value="FAD_binding_3"/>
    <property type="match status" value="1"/>
</dbReference>
<protein>
    <submittedName>
        <fullName evidence="2">Monooxygenase</fullName>
    </submittedName>
</protein>
<name>A0A558R7N5_9SPHN</name>
<comment type="caution">
    <text evidence="2">The sequence shown here is derived from an EMBL/GenBank/DDBJ whole genome shotgun (WGS) entry which is preliminary data.</text>
</comment>
<dbReference type="InterPro" id="IPR036188">
    <property type="entry name" value="FAD/NAD-bd_sf"/>
</dbReference>
<evidence type="ECO:0000259" key="1">
    <source>
        <dbReference type="Pfam" id="PF01494"/>
    </source>
</evidence>
<dbReference type="PANTHER" id="PTHR42685:SF22">
    <property type="entry name" value="CONDITIONED MEDIUM FACTOR RECEPTOR 1"/>
    <property type="match status" value="1"/>
</dbReference>
<dbReference type="OrthoDB" id="5652862at2"/>
<evidence type="ECO:0000313" key="3">
    <source>
        <dbReference type="Proteomes" id="UP000318681"/>
    </source>
</evidence>
<dbReference type="Gene3D" id="3.50.50.60">
    <property type="entry name" value="FAD/NAD(P)-binding domain"/>
    <property type="match status" value="1"/>
</dbReference>
<reference evidence="2 3" key="1">
    <citation type="submission" date="2019-07" db="EMBL/GenBank/DDBJ databases">
        <title>Sphingomonas solaris sp. nov., isolated from a solar panel from Boston, Massachusetts.</title>
        <authorList>
            <person name="Tanner K."/>
            <person name="Pascual J."/>
            <person name="Mancuso C."/>
            <person name="Pereto J."/>
            <person name="Khalil A."/>
            <person name="Vilanova C."/>
        </authorList>
    </citation>
    <scope>NUCLEOTIDE SEQUENCE [LARGE SCALE GENOMIC DNA]</scope>
    <source>
        <strain evidence="2 3">R4DWN</strain>
    </source>
</reference>
<dbReference type="EMBL" id="VNIM01000021">
    <property type="protein sequence ID" value="TVV75394.1"/>
    <property type="molecule type" value="Genomic_DNA"/>
</dbReference>
<dbReference type="GO" id="GO:0004497">
    <property type="term" value="F:monooxygenase activity"/>
    <property type="evidence" value="ECO:0007669"/>
    <property type="project" value="UniProtKB-KW"/>
</dbReference>
<dbReference type="PRINTS" id="PR00368">
    <property type="entry name" value="FADPNR"/>
</dbReference>
<gene>
    <name evidence="2" type="ORF">FOY91_07370</name>
</gene>
<dbReference type="SUPFAM" id="SSF51905">
    <property type="entry name" value="FAD/NAD(P)-binding domain"/>
    <property type="match status" value="1"/>
</dbReference>
<feature type="domain" description="FAD-binding" evidence="1">
    <location>
        <begin position="5"/>
        <end position="118"/>
    </location>
</feature>
<keyword evidence="2" id="KW-0503">Monooxygenase</keyword>
<dbReference type="PANTHER" id="PTHR42685">
    <property type="entry name" value="GERANYLGERANYL DIPHOSPHATE REDUCTASE"/>
    <property type="match status" value="1"/>
</dbReference>
<evidence type="ECO:0000313" key="2">
    <source>
        <dbReference type="EMBL" id="TVV75394.1"/>
    </source>
</evidence>